<reference evidence="1 2" key="1">
    <citation type="submission" date="2021-03" db="EMBL/GenBank/DDBJ databases">
        <title>Whole genome shotgun sequence of Actinoplanes toevensis NBRC 105298.</title>
        <authorList>
            <person name="Komaki H."/>
            <person name="Tamura T."/>
        </authorList>
    </citation>
    <scope>NUCLEOTIDE SEQUENCE [LARGE SCALE GENOMIC DNA]</scope>
    <source>
        <strain evidence="1 2">NBRC 105298</strain>
    </source>
</reference>
<dbReference type="Pfam" id="PF19850">
    <property type="entry name" value="DUF6325"/>
    <property type="match status" value="1"/>
</dbReference>
<dbReference type="InterPro" id="IPR046288">
    <property type="entry name" value="DUF6325"/>
</dbReference>
<comment type="caution">
    <text evidence="1">The sequence shown here is derived from an EMBL/GenBank/DDBJ whole genome shotgun (WGS) entry which is preliminary data.</text>
</comment>
<dbReference type="AlphaFoldDB" id="A0A919W9G0"/>
<evidence type="ECO:0008006" key="3">
    <source>
        <dbReference type="Google" id="ProtNLM"/>
    </source>
</evidence>
<dbReference type="EMBL" id="BOQN01000102">
    <property type="protein sequence ID" value="GIM95933.1"/>
    <property type="molecule type" value="Genomic_DNA"/>
</dbReference>
<sequence length="150" mass="15216">MSAAHAEDMALGPLELIVLSFPAPRLNDGVIATLDRLGSAPGVRVVDVLVVRTDAVGGACGVELNELPGLGGDPVALASLATGLITDTDIDEVGALVDHETDALAVLVQHLWVSDLAEEVSSTDGTLLALLHIPSVQEVRANALAGIAGT</sequence>
<proteinExistence type="predicted"/>
<evidence type="ECO:0000313" key="2">
    <source>
        <dbReference type="Proteomes" id="UP000677082"/>
    </source>
</evidence>
<evidence type="ECO:0000313" key="1">
    <source>
        <dbReference type="EMBL" id="GIM95933.1"/>
    </source>
</evidence>
<gene>
    <name evidence="1" type="ORF">Ato02nite_077260</name>
</gene>
<keyword evidence="2" id="KW-1185">Reference proteome</keyword>
<name>A0A919W9G0_9ACTN</name>
<organism evidence="1 2">
    <name type="scientific">Paractinoplanes toevensis</name>
    <dbReference type="NCBI Taxonomy" id="571911"/>
    <lineage>
        <taxon>Bacteria</taxon>
        <taxon>Bacillati</taxon>
        <taxon>Actinomycetota</taxon>
        <taxon>Actinomycetes</taxon>
        <taxon>Micromonosporales</taxon>
        <taxon>Micromonosporaceae</taxon>
        <taxon>Paractinoplanes</taxon>
    </lineage>
</organism>
<accession>A0A919W9G0</accession>
<protein>
    <recommendedName>
        <fullName evidence="3">DUF1269 domain-containing protein</fullName>
    </recommendedName>
</protein>
<dbReference type="Proteomes" id="UP000677082">
    <property type="component" value="Unassembled WGS sequence"/>
</dbReference>